<sequence>MRTVRERKAEKKDVRIEGKKANSEVKESKAEKKDIRIEGKKTNSKHWKTITCVPITVEYEGEVEEIPDEIECDRLNDDEWGNSDTVRFAEDYSEVFDAMRVVSNKNRITFKGRIRKQSGNDVLEINLKQEIEVSKHTNKYAGNRKLREGSHTVLVIRVTDKDNHAPMESQQQLSESIFGGSLDKVGLATQMEACSGGNLMYKPVDDNPDTNTKGGVVELRIPYSVLDYGPYTPNDLEDWDRRKLERDVMTELVKQFPIYRSWKQYAHIMIVLPKETDFRQVGSHGTPPIAYAYVGGRRSVYKDPYGSHVWVQIHEVGHNNGLGMFCSDLQTCSI</sequence>
<protein>
    <recommendedName>
        <fullName evidence="4">Peptidase M11 gametolysin domain-containing protein</fullName>
    </recommendedName>
</protein>
<dbReference type="OrthoDB" id="10647683at2759"/>
<organism evidence="2 3">
    <name type="scientific">Pseudo-nitzschia multistriata</name>
    <dbReference type="NCBI Taxonomy" id="183589"/>
    <lineage>
        <taxon>Eukaryota</taxon>
        <taxon>Sar</taxon>
        <taxon>Stramenopiles</taxon>
        <taxon>Ochrophyta</taxon>
        <taxon>Bacillariophyta</taxon>
        <taxon>Bacillariophyceae</taxon>
        <taxon>Bacillariophycidae</taxon>
        <taxon>Bacillariales</taxon>
        <taxon>Bacillariaceae</taxon>
        <taxon>Pseudo-nitzschia</taxon>
    </lineage>
</organism>
<keyword evidence="3" id="KW-1185">Reference proteome</keyword>
<evidence type="ECO:0000256" key="1">
    <source>
        <dbReference type="SAM" id="MobiDB-lite"/>
    </source>
</evidence>
<accession>A0A448ZFN6</accession>
<dbReference type="EMBL" id="CAACVS010000312">
    <property type="protein sequence ID" value="VEU40835.1"/>
    <property type="molecule type" value="Genomic_DNA"/>
</dbReference>
<name>A0A448ZFN6_9STRA</name>
<gene>
    <name evidence="2" type="ORF">PSNMU_V1.4_AUG-EV-PASAV3_0077320</name>
</gene>
<reference evidence="2 3" key="1">
    <citation type="submission" date="2019-01" db="EMBL/GenBank/DDBJ databases">
        <authorList>
            <person name="Ferrante I. M."/>
        </authorList>
    </citation>
    <scope>NUCLEOTIDE SEQUENCE [LARGE SCALE GENOMIC DNA]</scope>
    <source>
        <strain evidence="2 3">B856</strain>
    </source>
</reference>
<dbReference type="AlphaFoldDB" id="A0A448ZFN6"/>
<proteinExistence type="predicted"/>
<dbReference type="Proteomes" id="UP000291116">
    <property type="component" value="Unassembled WGS sequence"/>
</dbReference>
<evidence type="ECO:0008006" key="4">
    <source>
        <dbReference type="Google" id="ProtNLM"/>
    </source>
</evidence>
<feature type="region of interest" description="Disordered" evidence="1">
    <location>
        <begin position="1"/>
        <end position="34"/>
    </location>
</feature>
<evidence type="ECO:0000313" key="3">
    <source>
        <dbReference type="Proteomes" id="UP000291116"/>
    </source>
</evidence>
<evidence type="ECO:0000313" key="2">
    <source>
        <dbReference type="EMBL" id="VEU40835.1"/>
    </source>
</evidence>